<dbReference type="Pfam" id="PF17784">
    <property type="entry name" value="Sulfotransfer_4"/>
    <property type="match status" value="1"/>
</dbReference>
<dbReference type="InterPro" id="IPR027417">
    <property type="entry name" value="P-loop_NTPase"/>
</dbReference>
<comment type="caution">
    <text evidence="1">The sequence shown here is derived from an EMBL/GenBank/DDBJ whole genome shotgun (WGS) entry which is preliminary data.</text>
</comment>
<dbReference type="SUPFAM" id="SSF52540">
    <property type="entry name" value="P-loop containing nucleoside triphosphate hydrolases"/>
    <property type="match status" value="1"/>
</dbReference>
<dbReference type="PANTHER" id="PTHR36978">
    <property type="entry name" value="P-LOOP CONTAINING NUCLEOTIDE TRIPHOSPHATE HYDROLASE"/>
    <property type="match status" value="1"/>
</dbReference>
<dbReference type="EMBL" id="JASJQH010007424">
    <property type="protein sequence ID" value="KAK9709243.1"/>
    <property type="molecule type" value="Genomic_DNA"/>
</dbReference>
<dbReference type="Proteomes" id="UP001479436">
    <property type="component" value="Unassembled WGS sequence"/>
</dbReference>
<evidence type="ECO:0008006" key="3">
    <source>
        <dbReference type="Google" id="ProtNLM"/>
    </source>
</evidence>
<organism evidence="1 2">
    <name type="scientific">Basidiobolus ranarum</name>
    <dbReference type="NCBI Taxonomy" id="34480"/>
    <lineage>
        <taxon>Eukaryota</taxon>
        <taxon>Fungi</taxon>
        <taxon>Fungi incertae sedis</taxon>
        <taxon>Zoopagomycota</taxon>
        <taxon>Entomophthoromycotina</taxon>
        <taxon>Basidiobolomycetes</taxon>
        <taxon>Basidiobolales</taxon>
        <taxon>Basidiobolaceae</taxon>
        <taxon>Basidiobolus</taxon>
    </lineage>
</organism>
<proteinExistence type="predicted"/>
<gene>
    <name evidence="1" type="ORF">K7432_009161</name>
</gene>
<protein>
    <recommendedName>
        <fullName evidence="3">Sulfotransferase</fullName>
    </recommendedName>
</protein>
<evidence type="ECO:0000313" key="2">
    <source>
        <dbReference type="Proteomes" id="UP001479436"/>
    </source>
</evidence>
<evidence type="ECO:0000313" key="1">
    <source>
        <dbReference type="EMBL" id="KAK9709243.1"/>
    </source>
</evidence>
<sequence>MVNNSNLEVIGAGFGRTGTMSLKAALDKLGYRTYHMIVAVSKPEVYSPLWVEAAEGNPNWDKIFDGYNATVDNPACWWYKDLYQRSPDAKVILTVRDPERWYKSCHDTVHGLTKIMNKAIELGYATDEQKLVQEMIDKSTWGPTGCFQGRFEDKEWAINYFKQHVEEVKRTIPADKLLVFEVKDGWEPLCKFLGKPIPDEPFPNVNDTNEMKERIKQLIKNFPPEIQEEMQDPN</sequence>
<dbReference type="PANTHER" id="PTHR36978:SF4">
    <property type="entry name" value="P-LOOP CONTAINING NUCLEOSIDE TRIPHOSPHATE HYDROLASE PROTEIN"/>
    <property type="match status" value="1"/>
</dbReference>
<name>A0ABR2VXY8_9FUNG</name>
<reference evidence="1 2" key="1">
    <citation type="submission" date="2023-04" db="EMBL/GenBank/DDBJ databases">
        <title>Genome of Basidiobolus ranarum AG-B5.</title>
        <authorList>
            <person name="Stajich J.E."/>
            <person name="Carter-House D."/>
            <person name="Gryganskyi A."/>
        </authorList>
    </citation>
    <scope>NUCLEOTIDE SEQUENCE [LARGE SCALE GENOMIC DNA]</scope>
    <source>
        <strain evidence="1 2">AG-B5</strain>
    </source>
</reference>
<keyword evidence="2" id="KW-1185">Reference proteome</keyword>
<dbReference type="Gene3D" id="3.40.50.300">
    <property type="entry name" value="P-loop containing nucleotide triphosphate hydrolases"/>
    <property type="match status" value="1"/>
</dbReference>
<dbReference type="InterPro" id="IPR040632">
    <property type="entry name" value="Sulfotransfer_4"/>
</dbReference>
<accession>A0ABR2VXY8</accession>